<evidence type="ECO:0000313" key="1">
    <source>
        <dbReference type="EMBL" id="EAL72936.1"/>
    </source>
</evidence>
<dbReference type="PaxDb" id="44689-DDB0189954"/>
<dbReference type="KEGG" id="ddi:DDB_G0268694"/>
<dbReference type="InParanoid" id="Q55F02"/>
<protein>
    <submittedName>
        <fullName evidence="1">Uncharacterized protein</fullName>
    </submittedName>
</protein>
<proteinExistence type="predicted"/>
<dbReference type="VEuPathDB" id="AmoebaDB:DDB_G0268694"/>
<accession>Q55F02</accession>
<reference evidence="1 2" key="1">
    <citation type="journal article" date="2005" name="Nature">
        <title>The genome of the social amoeba Dictyostelium discoideum.</title>
        <authorList>
            <consortium name="The Dictyostelium discoideum Sequencing Consortium"/>
            <person name="Eichinger L."/>
            <person name="Pachebat J.A."/>
            <person name="Glockner G."/>
            <person name="Rajandream M.A."/>
            <person name="Sucgang R."/>
            <person name="Berriman M."/>
            <person name="Song J."/>
            <person name="Olsen R."/>
            <person name="Szafranski K."/>
            <person name="Xu Q."/>
            <person name="Tunggal B."/>
            <person name="Kummerfeld S."/>
            <person name="Madera M."/>
            <person name="Konfortov B.A."/>
            <person name="Rivero F."/>
            <person name="Bankier A.T."/>
            <person name="Lehmann R."/>
            <person name="Hamlin N."/>
            <person name="Davies R."/>
            <person name="Gaudet P."/>
            <person name="Fey P."/>
            <person name="Pilcher K."/>
            <person name="Chen G."/>
            <person name="Saunders D."/>
            <person name="Sodergren E."/>
            <person name="Davis P."/>
            <person name="Kerhornou A."/>
            <person name="Nie X."/>
            <person name="Hall N."/>
            <person name="Anjard C."/>
            <person name="Hemphill L."/>
            <person name="Bason N."/>
            <person name="Farbrother P."/>
            <person name="Desany B."/>
            <person name="Just E."/>
            <person name="Morio T."/>
            <person name="Rost R."/>
            <person name="Churcher C."/>
            <person name="Cooper J."/>
            <person name="Haydock S."/>
            <person name="van Driessche N."/>
            <person name="Cronin A."/>
            <person name="Goodhead I."/>
            <person name="Muzny D."/>
            <person name="Mourier T."/>
            <person name="Pain A."/>
            <person name="Lu M."/>
            <person name="Harper D."/>
            <person name="Lindsay R."/>
            <person name="Hauser H."/>
            <person name="James K."/>
            <person name="Quiles M."/>
            <person name="Madan Babu M."/>
            <person name="Saito T."/>
            <person name="Buchrieser C."/>
            <person name="Wardroper A."/>
            <person name="Felder M."/>
            <person name="Thangavelu M."/>
            <person name="Johnson D."/>
            <person name="Knights A."/>
            <person name="Loulseged H."/>
            <person name="Mungall K."/>
            <person name="Oliver K."/>
            <person name="Price C."/>
            <person name="Quail M.A."/>
            <person name="Urushihara H."/>
            <person name="Hernandez J."/>
            <person name="Rabbinowitsch E."/>
            <person name="Steffen D."/>
            <person name="Sanders M."/>
            <person name="Ma J."/>
            <person name="Kohara Y."/>
            <person name="Sharp S."/>
            <person name="Simmonds M."/>
            <person name="Spiegler S."/>
            <person name="Tivey A."/>
            <person name="Sugano S."/>
            <person name="White B."/>
            <person name="Walker D."/>
            <person name="Woodward J."/>
            <person name="Winckler T."/>
            <person name="Tanaka Y."/>
            <person name="Shaulsky G."/>
            <person name="Schleicher M."/>
            <person name="Weinstock G."/>
            <person name="Rosenthal A."/>
            <person name="Cox E.C."/>
            <person name="Chisholm R.L."/>
            <person name="Gibbs R."/>
            <person name="Loomis W.F."/>
            <person name="Platzer M."/>
            <person name="Kay R.R."/>
            <person name="Williams J."/>
            <person name="Dear P.H."/>
            <person name="Noegel A.A."/>
            <person name="Barrell B."/>
            <person name="Kuspa A."/>
        </authorList>
    </citation>
    <scope>NUCLEOTIDE SEQUENCE [LARGE SCALE GENOMIC DNA]</scope>
    <source>
        <strain evidence="1 2">AX4</strain>
    </source>
</reference>
<evidence type="ECO:0000313" key="2">
    <source>
        <dbReference type="Proteomes" id="UP000002195"/>
    </source>
</evidence>
<dbReference type="dictyBase" id="DDB_G0268694"/>
<gene>
    <name evidence="1" type="ORF">DDB_G0268694</name>
</gene>
<dbReference type="GeneID" id="8616551"/>
<dbReference type="RefSeq" id="XP_646868.1">
    <property type="nucleotide sequence ID" value="XM_641776.1"/>
</dbReference>
<organism evidence="1 2">
    <name type="scientific">Dictyostelium discoideum</name>
    <name type="common">Social amoeba</name>
    <dbReference type="NCBI Taxonomy" id="44689"/>
    <lineage>
        <taxon>Eukaryota</taxon>
        <taxon>Amoebozoa</taxon>
        <taxon>Evosea</taxon>
        <taxon>Eumycetozoa</taxon>
        <taxon>Dictyostelia</taxon>
        <taxon>Dictyosteliales</taxon>
        <taxon>Dictyosteliaceae</taxon>
        <taxon>Dictyostelium</taxon>
    </lineage>
</organism>
<name>Q55F02_DICDI</name>
<comment type="caution">
    <text evidence="1">The sequence shown here is derived from an EMBL/GenBank/DDBJ whole genome shotgun (WGS) entry which is preliminary data.</text>
</comment>
<keyword evidence="2" id="KW-1185">Reference proteome</keyword>
<dbReference type="Proteomes" id="UP000002195">
    <property type="component" value="Unassembled WGS sequence"/>
</dbReference>
<dbReference type="AlphaFoldDB" id="Q55F02"/>
<dbReference type="EMBL" id="AAFI02000004">
    <property type="protein sequence ID" value="EAL72936.1"/>
    <property type="molecule type" value="Genomic_DNA"/>
</dbReference>
<sequence length="361" mass="43173">MSSNCLPIIEFTFTFDNLNDPFVLNNFISTKEIVDLLIKSMEIGYNGFEIYRFNEKFKEYVDQLSIPKQCSFFDELKKSIYYYLNPDNYQFKNLQSRINFIEKMKKINFIDINTTNATNINYSNNNNNIMFINNFGILTKVLISKGSIIPSTVLLDLIKNNNIKAFNLLIQFNLIHKKQFLFNYIFKNQYNNKIILYLISIGFLKIKDLSFLIKLSIKSNNFELIDLLLCRNQPQNYPKIIPFQISIAQNEKQEFIKNYLFENYIDSVHYYLLKFRKSYKVIFYLLDNNNYFYSPNQLQELSLKRNCKINSIAYQCHSKTLKEFLKSISYKHQNSNNNNNNNNNYNNEIIDKKYQELKFNF</sequence>
<dbReference type="HOGENOM" id="CLU_768201_0_0_1"/>